<comment type="caution">
    <text evidence="1">The sequence shown here is derived from an EMBL/GenBank/DDBJ whole genome shotgun (WGS) entry which is preliminary data.</text>
</comment>
<evidence type="ECO:0000313" key="1">
    <source>
        <dbReference type="EMBL" id="CAB3379456.1"/>
    </source>
</evidence>
<protein>
    <submittedName>
        <fullName evidence="1">Uncharacterized protein</fullName>
    </submittedName>
</protein>
<reference evidence="1 2" key="1">
    <citation type="submission" date="2020-04" db="EMBL/GenBank/DDBJ databases">
        <authorList>
            <person name="Alioto T."/>
            <person name="Alioto T."/>
            <person name="Gomez Garrido J."/>
        </authorList>
    </citation>
    <scope>NUCLEOTIDE SEQUENCE [LARGE SCALE GENOMIC DNA]</scope>
</reference>
<keyword evidence="2" id="KW-1185">Reference proteome</keyword>
<dbReference type="EMBL" id="CADEPI010000186">
    <property type="protein sequence ID" value="CAB3379456.1"/>
    <property type="molecule type" value="Genomic_DNA"/>
</dbReference>
<dbReference type="Proteomes" id="UP000494165">
    <property type="component" value="Unassembled WGS sequence"/>
</dbReference>
<proteinExistence type="predicted"/>
<organism evidence="1 2">
    <name type="scientific">Cloeon dipterum</name>
    <dbReference type="NCBI Taxonomy" id="197152"/>
    <lineage>
        <taxon>Eukaryota</taxon>
        <taxon>Metazoa</taxon>
        <taxon>Ecdysozoa</taxon>
        <taxon>Arthropoda</taxon>
        <taxon>Hexapoda</taxon>
        <taxon>Insecta</taxon>
        <taxon>Pterygota</taxon>
        <taxon>Palaeoptera</taxon>
        <taxon>Ephemeroptera</taxon>
        <taxon>Pisciforma</taxon>
        <taxon>Baetidae</taxon>
        <taxon>Cloeon</taxon>
    </lineage>
</organism>
<evidence type="ECO:0000313" key="2">
    <source>
        <dbReference type="Proteomes" id="UP000494165"/>
    </source>
</evidence>
<sequence length="84" mass="9673">MAMGIRPLQFMTDFQPATDQGELTEEEFATMNQLDDAMVQPAMLALESDPEFREEFRTLIAHAMDVLREFVFQKLINIAKYGDI</sequence>
<gene>
    <name evidence="1" type="ORF">CLODIP_2_CD04760</name>
</gene>
<name>A0A8S1DE27_9INSE</name>
<dbReference type="AlphaFoldDB" id="A0A8S1DE27"/>
<accession>A0A8S1DE27</accession>